<evidence type="ECO:0000313" key="1">
    <source>
        <dbReference type="EMBL" id="VEN54110.1"/>
    </source>
</evidence>
<gene>
    <name evidence="1" type="ORF">CALMAC_LOCUS13682</name>
</gene>
<organism evidence="1 2">
    <name type="scientific">Callosobruchus maculatus</name>
    <name type="common">Southern cowpea weevil</name>
    <name type="synonym">Pulse bruchid</name>
    <dbReference type="NCBI Taxonomy" id="64391"/>
    <lineage>
        <taxon>Eukaryota</taxon>
        <taxon>Metazoa</taxon>
        <taxon>Ecdysozoa</taxon>
        <taxon>Arthropoda</taxon>
        <taxon>Hexapoda</taxon>
        <taxon>Insecta</taxon>
        <taxon>Pterygota</taxon>
        <taxon>Neoptera</taxon>
        <taxon>Endopterygota</taxon>
        <taxon>Coleoptera</taxon>
        <taxon>Polyphaga</taxon>
        <taxon>Cucujiformia</taxon>
        <taxon>Chrysomeloidea</taxon>
        <taxon>Chrysomelidae</taxon>
        <taxon>Bruchinae</taxon>
        <taxon>Bruchini</taxon>
        <taxon>Callosobruchus</taxon>
    </lineage>
</organism>
<sequence length="15" mass="1655">IPEFLGGFAYISLDL</sequence>
<feature type="non-terminal residue" evidence="1">
    <location>
        <position position="1"/>
    </location>
</feature>
<name>A0A653D3I3_CALMS</name>
<accession>A0A653D3I3</accession>
<evidence type="ECO:0000313" key="2">
    <source>
        <dbReference type="Proteomes" id="UP000410492"/>
    </source>
</evidence>
<protein>
    <submittedName>
        <fullName evidence="1">Uncharacterized protein</fullName>
    </submittedName>
</protein>
<dbReference type="Proteomes" id="UP000410492">
    <property type="component" value="Unassembled WGS sequence"/>
</dbReference>
<dbReference type="EMBL" id="CAACVG010009751">
    <property type="protein sequence ID" value="VEN54110.1"/>
    <property type="molecule type" value="Genomic_DNA"/>
</dbReference>
<proteinExistence type="predicted"/>
<keyword evidence="2" id="KW-1185">Reference proteome</keyword>
<reference evidence="1 2" key="1">
    <citation type="submission" date="2019-01" db="EMBL/GenBank/DDBJ databases">
        <authorList>
            <person name="Sayadi A."/>
        </authorList>
    </citation>
    <scope>NUCLEOTIDE SEQUENCE [LARGE SCALE GENOMIC DNA]</scope>
</reference>